<gene>
    <name evidence="2" type="ORF">IU449_00025</name>
</gene>
<name>A0ABS0D851_9NOCA</name>
<dbReference type="InterPro" id="IPR026055">
    <property type="entry name" value="FAR"/>
</dbReference>
<dbReference type="RefSeq" id="WP_194999924.1">
    <property type="nucleotide sequence ID" value="NZ_JADLQN010000001.1"/>
</dbReference>
<feature type="domain" description="Thioester reductase (TE)" evidence="1">
    <location>
        <begin position="39"/>
        <end position="209"/>
    </location>
</feature>
<dbReference type="PANTHER" id="PTHR11011">
    <property type="entry name" value="MALE STERILITY PROTEIN 2-RELATED"/>
    <property type="match status" value="1"/>
</dbReference>
<evidence type="ECO:0000313" key="2">
    <source>
        <dbReference type="EMBL" id="MBF6352948.1"/>
    </source>
</evidence>
<reference evidence="2 3" key="1">
    <citation type="submission" date="2020-10" db="EMBL/GenBank/DDBJ databases">
        <title>Identification of Nocardia species via Next-generation sequencing and recognition of intraspecies genetic diversity.</title>
        <authorList>
            <person name="Li P."/>
            <person name="Li P."/>
            <person name="Lu B."/>
        </authorList>
    </citation>
    <scope>NUCLEOTIDE SEQUENCE [LARGE SCALE GENOMIC DNA]</scope>
    <source>
        <strain evidence="2 3">BJ06-0143</strain>
    </source>
</reference>
<dbReference type="InterPro" id="IPR036291">
    <property type="entry name" value="NAD(P)-bd_dom_sf"/>
</dbReference>
<organism evidence="2 3">
    <name type="scientific">Nocardia higoensis</name>
    <dbReference type="NCBI Taxonomy" id="228599"/>
    <lineage>
        <taxon>Bacteria</taxon>
        <taxon>Bacillati</taxon>
        <taxon>Actinomycetota</taxon>
        <taxon>Actinomycetes</taxon>
        <taxon>Mycobacteriales</taxon>
        <taxon>Nocardiaceae</taxon>
        <taxon>Nocardia</taxon>
    </lineage>
</organism>
<evidence type="ECO:0000259" key="1">
    <source>
        <dbReference type="Pfam" id="PF07993"/>
    </source>
</evidence>
<proteinExistence type="predicted"/>
<dbReference type="EMBL" id="JADLQN010000001">
    <property type="protein sequence ID" value="MBF6352948.1"/>
    <property type="molecule type" value="Genomic_DNA"/>
</dbReference>
<comment type="caution">
    <text evidence="2">The sequence shown here is derived from an EMBL/GenBank/DDBJ whole genome shotgun (WGS) entry which is preliminary data.</text>
</comment>
<evidence type="ECO:0000313" key="3">
    <source>
        <dbReference type="Proteomes" id="UP000707731"/>
    </source>
</evidence>
<dbReference type="Gene3D" id="3.40.50.720">
    <property type="entry name" value="NAD(P)-binding Rossmann-like Domain"/>
    <property type="match status" value="1"/>
</dbReference>
<accession>A0ABS0D851</accession>
<dbReference type="InterPro" id="IPR013120">
    <property type="entry name" value="FAR_NAD-bd"/>
</dbReference>
<dbReference type="Pfam" id="PF07993">
    <property type="entry name" value="NAD_binding_4"/>
    <property type="match status" value="1"/>
</dbReference>
<keyword evidence="3" id="KW-1185">Reference proteome</keyword>
<sequence length="348" mass="36564">MKIFVTGGAGVVGVPLIEMLGARHEVIALTHTRLVPGAEVVHGDITAPGLGLDTEDTARVLDGLDLVVHCAASVDFAAGPDALHAINVTGTQRVLDLAAAAGARLVHVSTAFVELEPPEDITGGHATLLPGQYLAAKRLGESEVRASGLAHTIVRPSAIGGRARTGEITEYQGVHSLSRAMVRGSVPLFLCAASARYDLVPCDVVAAVIAAVAEYPDAPATAWATVGPHSVTADRLLEILDETFDEHGLPRRGPRRADPEVFERLLKPAFFDELGASDKTKMANLMTTLASLFQPEPMPSSLGEIPGAPQAYSATDAEEVIRTTFRTVIAREGMAQAPAAPERNEVMV</sequence>
<protein>
    <submittedName>
        <fullName evidence="2">SDR family oxidoreductase</fullName>
    </submittedName>
</protein>
<dbReference type="SUPFAM" id="SSF51735">
    <property type="entry name" value="NAD(P)-binding Rossmann-fold domains"/>
    <property type="match status" value="1"/>
</dbReference>
<dbReference type="Proteomes" id="UP000707731">
    <property type="component" value="Unassembled WGS sequence"/>
</dbReference>